<dbReference type="AlphaFoldDB" id="A0A9J6ZQV3"/>
<proteinExistence type="predicted"/>
<dbReference type="RefSeq" id="WP_250724472.1">
    <property type="nucleotide sequence ID" value="NZ_CP098400.1"/>
</dbReference>
<protein>
    <submittedName>
        <fullName evidence="1">Uncharacterized protein</fullName>
    </submittedName>
</protein>
<accession>A0A9J6ZQV3</accession>
<dbReference type="Proteomes" id="UP001056426">
    <property type="component" value="Chromosome"/>
</dbReference>
<sequence length="121" mass="14071">MSEVIIYVSLNRKGRLEYRDSEGHKGEHIVTHAKHDCKIVWKLDKCSRISEITGIKLKGDLSILNGKPRKVDFNQWEVYASDKEEGELTYAIEFEMCKDINELNDENQKLKDPDLPLLRIP</sequence>
<dbReference type="EMBL" id="CP098400">
    <property type="protein sequence ID" value="URW80332.1"/>
    <property type="molecule type" value="Genomic_DNA"/>
</dbReference>
<name>A0A9J6ZQV3_9BACT</name>
<reference evidence="1" key="1">
    <citation type="submission" date="2022-05" db="EMBL/GenBank/DDBJ databases">
        <authorList>
            <person name="Sun X."/>
        </authorList>
    </citation>
    <scope>NUCLEOTIDE SEQUENCE</scope>
    <source>
        <strain evidence="1">Ai-910</strain>
    </source>
</reference>
<organism evidence="1 2">
    <name type="scientific">Xiashengella succiniciproducens</name>
    <dbReference type="NCBI Taxonomy" id="2949635"/>
    <lineage>
        <taxon>Bacteria</taxon>
        <taxon>Pseudomonadati</taxon>
        <taxon>Bacteroidota</taxon>
        <taxon>Bacteroidia</taxon>
        <taxon>Marinilabiliales</taxon>
        <taxon>Marinilabiliaceae</taxon>
        <taxon>Xiashengella</taxon>
    </lineage>
</organism>
<reference evidence="1" key="2">
    <citation type="submission" date="2022-06" db="EMBL/GenBank/DDBJ databases">
        <title>Xiashengella guii gen. nov. sp. nov., a bacterium isolated form anaerobic digestion tank.</title>
        <authorList>
            <person name="Huang H."/>
        </authorList>
    </citation>
    <scope>NUCLEOTIDE SEQUENCE</scope>
    <source>
        <strain evidence="1">Ai-910</strain>
    </source>
</reference>
<evidence type="ECO:0000313" key="1">
    <source>
        <dbReference type="EMBL" id="URW80332.1"/>
    </source>
</evidence>
<evidence type="ECO:0000313" key="2">
    <source>
        <dbReference type="Proteomes" id="UP001056426"/>
    </source>
</evidence>
<dbReference type="KEGG" id="alkq:M9189_03055"/>
<keyword evidence="2" id="KW-1185">Reference proteome</keyword>
<gene>
    <name evidence="1" type="ORF">M9189_03055</name>
</gene>